<evidence type="ECO:0000256" key="3">
    <source>
        <dbReference type="ARBA" id="ARBA00022692"/>
    </source>
</evidence>
<keyword evidence="9 12" id="KW-0456">Lyase</keyword>
<dbReference type="InterPro" id="IPR033177">
    <property type="entry name" value="PSD-B"/>
</dbReference>
<keyword evidence="10 12" id="KW-1208">Phospholipid metabolism</keyword>
<dbReference type="GO" id="GO:0004609">
    <property type="term" value="F:phosphatidylserine decarboxylase activity"/>
    <property type="evidence" value="ECO:0007669"/>
    <property type="project" value="UniProtKB-UniRule"/>
</dbReference>
<feature type="topological domain" description="Mitochondrial intermembrane" evidence="12">
    <location>
        <begin position="160"/>
        <end position="555"/>
    </location>
</feature>
<proteinExistence type="inferred from homology"/>
<dbReference type="GO" id="GO:0005743">
    <property type="term" value="C:mitochondrial inner membrane"/>
    <property type="evidence" value="ECO:0007669"/>
    <property type="project" value="UniProtKB-SubCell"/>
</dbReference>
<comment type="cofactor">
    <cofactor evidence="12">
        <name>pyruvate</name>
        <dbReference type="ChEBI" id="CHEBI:15361"/>
    </cofactor>
    <text evidence="12">Binds 1 pyruvoyl group covalently per subunit.</text>
</comment>
<feature type="active site" description="Charge relay system; for autoendoproteolytic cleavage activity" evidence="12">
    <location>
        <position position="265"/>
    </location>
</feature>
<evidence type="ECO:0000256" key="12">
    <source>
        <dbReference type="HAMAP-Rule" id="MF_03208"/>
    </source>
</evidence>
<evidence type="ECO:0000256" key="4">
    <source>
        <dbReference type="ARBA" id="ARBA00022793"/>
    </source>
</evidence>
<dbReference type="InterPro" id="IPR033661">
    <property type="entry name" value="PSD_type1_euk"/>
</dbReference>
<dbReference type="Proteomes" id="UP001360560">
    <property type="component" value="Unassembled WGS sequence"/>
</dbReference>
<keyword evidence="14" id="KW-1185">Reference proteome</keyword>
<dbReference type="NCBIfam" id="TIGR00163">
    <property type="entry name" value="PS_decarb"/>
    <property type="match status" value="1"/>
</dbReference>
<comment type="caution">
    <text evidence="13">The sequence shown here is derived from an EMBL/GenBank/DDBJ whole genome shotgun (WGS) entry which is preliminary data.</text>
</comment>
<keyword evidence="3 12" id="KW-0812">Transmembrane</keyword>
<sequence length="555" mass="63541">MSTILNSNMMLPRNGPRTTMGLSRLFIGPNTSVNSIYYDHVKDSANVYKRFASFSANKPYLKLPNKQLIFNRKIFKNSPGFHRPSIRSGGIGIAFKNPRVAFRVTSNTRLFSSYRHLKNKLSEIDAARRKKQQSDKFIKWWTVTSIPLVFFGLLARAEYKNQQEKAGDDEDDDFVVRPTSWKFFAYQALPLNAISRLWGKFNSIELPVWAREPGFKFYSYLFGVNMDEIKEDDLKKFRNLGEFFYRELKDGARSIDSHEVVCPSDGKVLSFGMINEHGEIEQVKGMSYSVKKFLGIRKSTLQKIKEVNDDEANEIDHREFAKINGISYTVDDLLGINNDKEIHHFLKHINVNHRGDQSLVTSEIKDNKLDATKLVAQGNPAKKLFYSVIYLAPGDYHRFHSPTNWVVQARKYFTGELYSVAPYFQETFQNLFILNERVSLLGYWKHGFFSMTPVGATNVGSVKINFDKELVTNKKYDPYNSNERFVKNSVYEATYFNNSKSLGGIPLNKGVEMGGFELGSTVVLVFEAPADQFEFKVEPGQVVRMGEALGGVREQ</sequence>
<reference evidence="13 14" key="1">
    <citation type="journal article" date="2023" name="Elife">
        <title>Identification of key yeast species and microbe-microbe interactions impacting larval growth of Drosophila in the wild.</title>
        <authorList>
            <person name="Mure A."/>
            <person name="Sugiura Y."/>
            <person name="Maeda R."/>
            <person name="Honda K."/>
            <person name="Sakurai N."/>
            <person name="Takahashi Y."/>
            <person name="Watada M."/>
            <person name="Katoh T."/>
            <person name="Gotoh A."/>
            <person name="Gotoh Y."/>
            <person name="Taniguchi I."/>
            <person name="Nakamura K."/>
            <person name="Hayashi T."/>
            <person name="Katayama T."/>
            <person name="Uemura T."/>
            <person name="Hattori Y."/>
        </authorList>
    </citation>
    <scope>NUCLEOTIDE SEQUENCE [LARGE SCALE GENOMIC DNA]</scope>
    <source>
        <strain evidence="13 14">SC-9</strain>
    </source>
</reference>
<keyword evidence="8 12" id="KW-0594">Phospholipid biosynthesis</keyword>
<comment type="subcellular location">
    <molecule>Phosphatidylserine decarboxylase 1 alpha chain</molecule>
    <subcellularLocation>
        <location evidence="12">Mitochondrion inner membrane</location>
        <topology evidence="12">Peripheral membrane protein</topology>
        <orientation evidence="12">Intermembrane side</orientation>
    </subcellularLocation>
    <text evidence="12">Anchored to the mitochondrial inner membrane through its interaction with the integral membrane beta chain.</text>
</comment>
<dbReference type="PANTHER" id="PTHR10067">
    <property type="entry name" value="PHOSPHATIDYLSERINE DECARBOXYLASE"/>
    <property type="match status" value="1"/>
</dbReference>
<comment type="catalytic activity">
    <reaction evidence="12">
        <text>a 1,2-diacyl-sn-glycero-3-phospho-L-serine + H(+) = a 1,2-diacyl-sn-glycero-3-phosphoethanolamine + CO2</text>
        <dbReference type="Rhea" id="RHEA:20828"/>
        <dbReference type="ChEBI" id="CHEBI:15378"/>
        <dbReference type="ChEBI" id="CHEBI:16526"/>
        <dbReference type="ChEBI" id="CHEBI:57262"/>
        <dbReference type="ChEBI" id="CHEBI:64612"/>
        <dbReference type="EC" id="4.1.1.65"/>
    </reaction>
</comment>
<feature type="active site" description="Charge relay system; for autoendoproteolytic cleavage activity" evidence="12">
    <location>
        <position position="520"/>
    </location>
</feature>
<keyword evidence="2 12" id="KW-0444">Lipid biosynthesis</keyword>
<comment type="function">
    <text evidence="12">Catalyzes the formation of phosphatidylethanolamine (PtdEtn) from phosphatidylserine (PtdSer). Plays a central role in phospholipid metabolism and in the interorganelle trafficking of phosphatidylserine.</text>
</comment>
<evidence type="ECO:0000256" key="7">
    <source>
        <dbReference type="ARBA" id="ARBA00023136"/>
    </source>
</evidence>
<keyword evidence="12" id="KW-0999">Mitochondrion inner membrane</keyword>
<name>A0AAV5QTS3_9ASCO</name>
<keyword evidence="5 12" id="KW-1133">Transmembrane helix</keyword>
<dbReference type="GO" id="GO:0006646">
    <property type="term" value="P:phosphatidylethanolamine biosynthetic process"/>
    <property type="evidence" value="ECO:0007669"/>
    <property type="project" value="UniProtKB-UniRule"/>
</dbReference>
<keyword evidence="12" id="KW-0865">Zymogen</keyword>
<keyword evidence="12" id="KW-0496">Mitochondrion</keyword>
<dbReference type="InterPro" id="IPR003817">
    <property type="entry name" value="PS_Dcarbxylase"/>
</dbReference>
<evidence type="ECO:0000256" key="2">
    <source>
        <dbReference type="ARBA" id="ARBA00022516"/>
    </source>
</evidence>
<keyword evidence="7 12" id="KW-0472">Membrane</keyword>
<feature type="chain" id="PRO_5043067197" description="Phosphatidylserine decarboxylase 1 alpha chain" evidence="12">
    <location>
        <begin position="520"/>
        <end position="555"/>
    </location>
</feature>
<feature type="active site" description="Charge relay system; for autoendoproteolytic cleavage activity" evidence="12">
    <location>
        <position position="400"/>
    </location>
</feature>
<feature type="chain" id="PRO_5043067196" description="Phosphatidylserine decarboxylase 1 beta chain" evidence="12">
    <location>
        <begin position="1"/>
        <end position="519"/>
    </location>
</feature>
<dbReference type="PANTHER" id="PTHR10067:SF6">
    <property type="entry name" value="PHOSPHATIDYLSERINE DECARBOXYLASE PROENZYME, MITOCHONDRIAL"/>
    <property type="match status" value="1"/>
</dbReference>
<evidence type="ECO:0000256" key="5">
    <source>
        <dbReference type="ARBA" id="ARBA00022989"/>
    </source>
</evidence>
<evidence type="ECO:0000256" key="1">
    <source>
        <dbReference type="ARBA" id="ARBA00005189"/>
    </source>
</evidence>
<evidence type="ECO:0000313" key="13">
    <source>
        <dbReference type="EMBL" id="GMM37904.1"/>
    </source>
</evidence>
<dbReference type="Pfam" id="PF02666">
    <property type="entry name" value="PS_Dcarbxylase"/>
    <property type="match status" value="2"/>
</dbReference>
<keyword evidence="4 12" id="KW-0210">Decarboxylase</keyword>
<comment type="subcellular location">
    <molecule>Phosphatidylserine decarboxylase 1 beta chain</molecule>
    <subcellularLocation>
        <location evidence="12">Mitochondrion inner membrane</location>
        <topology evidence="12">Single-pass membrane protein</topology>
        <orientation evidence="12">Intermembrane side</orientation>
    </subcellularLocation>
</comment>
<keyword evidence="11 12" id="KW-0670">Pyruvate</keyword>
<comment type="PTM">
    <text evidence="12">Is synthesized initially as an inactive proenzyme. Formation of the active enzyme involves a self-maturation process in which the active site pyruvoyl group is generated from an internal serine residue via an autocatalytic post-translational modification. Two non-identical subunits are generated from the proenzyme in this reaction, and the pyruvate is formed at the N-terminus of the alpha chain, which is derived from the carboxyl end of the proenzyme. The autoendoproteolytic cleavage occurs by a canonical serine protease mechanism, in which the side chain hydroxyl group of the serine supplies its oxygen atom to form the C-terminus of the beta chain, while the remainder of the serine residue undergoes an oxidative deamination to produce ammonia and the pyruvoyl prosthetic group on the alpha chain. During this reaction, the Ser that is part of the protease active site of the proenzyme becomes the pyruvoyl prosthetic group, which constitutes an essential element of the active site of the mature decarboxylase.</text>
</comment>
<feature type="topological domain" description="Mitochondrial matrix" evidence="12">
    <location>
        <begin position="1"/>
        <end position="140"/>
    </location>
</feature>
<gene>
    <name evidence="12" type="primary">PSD1</name>
    <name evidence="13" type="ORF">DASC09_052290</name>
</gene>
<evidence type="ECO:0000256" key="9">
    <source>
        <dbReference type="ARBA" id="ARBA00023239"/>
    </source>
</evidence>
<accession>A0AAV5QTS3</accession>
<evidence type="ECO:0000256" key="10">
    <source>
        <dbReference type="ARBA" id="ARBA00023264"/>
    </source>
</evidence>
<dbReference type="EMBL" id="BTFZ01000013">
    <property type="protein sequence ID" value="GMM37904.1"/>
    <property type="molecule type" value="Genomic_DNA"/>
</dbReference>
<dbReference type="AlphaFoldDB" id="A0AAV5QTS3"/>
<comment type="pathway">
    <text evidence="1">Lipid metabolism.</text>
</comment>
<dbReference type="GO" id="GO:0016540">
    <property type="term" value="P:protein autoprocessing"/>
    <property type="evidence" value="ECO:0007669"/>
    <property type="project" value="UniProtKB-UniRule"/>
</dbReference>
<feature type="active site" description="Schiff-base intermediate with substrate; via pyruvic acid; for decarboxylase activity" evidence="12">
    <location>
        <position position="520"/>
    </location>
</feature>
<evidence type="ECO:0000256" key="8">
    <source>
        <dbReference type="ARBA" id="ARBA00023209"/>
    </source>
</evidence>
<evidence type="ECO:0000256" key="11">
    <source>
        <dbReference type="ARBA" id="ARBA00023317"/>
    </source>
</evidence>
<evidence type="ECO:0000313" key="14">
    <source>
        <dbReference type="Proteomes" id="UP001360560"/>
    </source>
</evidence>
<dbReference type="EC" id="4.1.1.65" evidence="12"/>
<comment type="similarity">
    <text evidence="12">Belongs to the phosphatidylserine decarboxylase family. PSD-B subfamily. Eukaryotic type I sub-subfamily.</text>
</comment>
<comment type="pathway">
    <text evidence="12">Phospholipid metabolism; phosphatidylethanolamine biosynthesis; phosphatidylethanolamine from CDP-diacylglycerol: step 2/2.</text>
</comment>
<evidence type="ECO:0000256" key="6">
    <source>
        <dbReference type="ARBA" id="ARBA00023098"/>
    </source>
</evidence>
<feature type="site" description="Cleavage (non-hydrolytic); by autocatalysis" evidence="12">
    <location>
        <begin position="519"/>
        <end position="520"/>
    </location>
</feature>
<keyword evidence="6 12" id="KW-0443">Lipid metabolism</keyword>
<protein>
    <recommendedName>
        <fullName evidence="12">Phosphatidylserine decarboxylase proenzyme 1, mitochondrial</fullName>
        <ecNumber evidence="12">4.1.1.65</ecNumber>
    </recommendedName>
    <component>
        <recommendedName>
            <fullName evidence="12">Phosphatidylserine decarboxylase 1 beta chain</fullName>
        </recommendedName>
    </component>
    <component>
        <recommendedName>
            <fullName evidence="12">Phosphatidylserine decarboxylase 1 alpha chain</fullName>
        </recommendedName>
    </component>
</protein>
<dbReference type="HAMAP" id="MF_03208">
    <property type="entry name" value="PS_decarb_PSD_B_type1_euk"/>
    <property type="match status" value="1"/>
</dbReference>
<comment type="subunit">
    <text evidence="12">Heterodimer of a large membrane-associated beta subunit and a small pyruvoyl-containing alpha subunit.</text>
</comment>
<organism evidence="13 14">
    <name type="scientific">Saccharomycopsis crataegensis</name>
    <dbReference type="NCBI Taxonomy" id="43959"/>
    <lineage>
        <taxon>Eukaryota</taxon>
        <taxon>Fungi</taxon>
        <taxon>Dikarya</taxon>
        <taxon>Ascomycota</taxon>
        <taxon>Saccharomycotina</taxon>
        <taxon>Saccharomycetes</taxon>
        <taxon>Saccharomycopsidaceae</taxon>
        <taxon>Saccharomycopsis</taxon>
    </lineage>
</organism>
<feature type="modified residue" description="Pyruvic acid (Ser); by autocatalysis" evidence="12">
    <location>
        <position position="520"/>
    </location>
</feature>